<dbReference type="AlphaFoldDB" id="A0A3P8SV93"/>
<protein>
    <recommendedName>
        <fullName evidence="9">Ig-like domain-containing protein</fullName>
    </recommendedName>
</protein>
<dbReference type="FunFam" id="2.60.40.10:FF:000107">
    <property type="entry name" value="Myosin, light chain kinase a"/>
    <property type="match status" value="1"/>
</dbReference>
<sequence>MTERSGTFSSSTITVEEETQESYYTGLKLPDKTRTLELKPESKRFSSTLERKKEKPVFLSELSPAAVTVGETATFTVRVSAFPKPMVRWFHNGQSITSSSIYTFVHELDEYSLVINRVRRDCEGEYSCTVSNRFGQSTCTSYLHVQVREPEQEDAGRTLAASTEGGDGFFRYVVTGDPLPEVQWLKGSFHIQPSGDGRKVHQSPDCKLSFEDKTVTLDILKTTLKDCGNYVCVVTNEAGSVSCSTSVKVQGKSCLVNFHGYCSI</sequence>
<dbReference type="InterPro" id="IPR003598">
    <property type="entry name" value="Ig_sub2"/>
</dbReference>
<keyword evidence="11" id="KW-1185">Reference proteome</keyword>
<keyword evidence="7" id="KW-0393">Immunoglobulin domain</keyword>
<dbReference type="GO" id="GO:0055013">
    <property type="term" value="P:cardiac muscle cell development"/>
    <property type="evidence" value="ECO:0007669"/>
    <property type="project" value="UniProtKB-ARBA"/>
</dbReference>
<dbReference type="InterPro" id="IPR013783">
    <property type="entry name" value="Ig-like_fold"/>
</dbReference>
<dbReference type="GeneTree" id="ENSGT00940000156511"/>
<dbReference type="PANTHER" id="PTHR45080">
    <property type="entry name" value="CONTACTIN 5"/>
    <property type="match status" value="1"/>
</dbReference>
<feature type="domain" description="Ig-like" evidence="9">
    <location>
        <begin position="56"/>
        <end position="146"/>
    </location>
</feature>
<proteinExistence type="inferred from homology"/>
<dbReference type="InterPro" id="IPR007110">
    <property type="entry name" value="Ig-like_dom"/>
</dbReference>
<dbReference type="InterPro" id="IPR036179">
    <property type="entry name" value="Ig-like_dom_sf"/>
</dbReference>
<dbReference type="GO" id="GO:0007156">
    <property type="term" value="P:homophilic cell adhesion via plasma membrane adhesion molecules"/>
    <property type="evidence" value="ECO:0007669"/>
    <property type="project" value="TreeGrafter"/>
</dbReference>
<evidence type="ECO:0000256" key="1">
    <source>
        <dbReference type="ARBA" id="ARBA00006692"/>
    </source>
</evidence>
<organism evidence="10 11">
    <name type="scientific">Amphiprion percula</name>
    <name type="common">Orange clownfish</name>
    <name type="synonym">Lutjanus percula</name>
    <dbReference type="NCBI Taxonomy" id="161767"/>
    <lineage>
        <taxon>Eukaryota</taxon>
        <taxon>Metazoa</taxon>
        <taxon>Chordata</taxon>
        <taxon>Craniata</taxon>
        <taxon>Vertebrata</taxon>
        <taxon>Euteleostomi</taxon>
        <taxon>Actinopterygii</taxon>
        <taxon>Neopterygii</taxon>
        <taxon>Teleostei</taxon>
        <taxon>Neoteleostei</taxon>
        <taxon>Acanthomorphata</taxon>
        <taxon>Ovalentaria</taxon>
        <taxon>Pomacentridae</taxon>
        <taxon>Amphiprion</taxon>
    </lineage>
</organism>
<accession>A0A3P8SV93</accession>
<dbReference type="Ensembl" id="ENSAPET00000016854.1">
    <property type="protein sequence ID" value="ENSAPEP00000016409.1"/>
    <property type="gene ID" value="ENSAPEG00000011690.1"/>
</dbReference>
<evidence type="ECO:0000313" key="10">
    <source>
        <dbReference type="Ensembl" id="ENSAPEP00000016409.1"/>
    </source>
</evidence>
<evidence type="ECO:0000256" key="3">
    <source>
        <dbReference type="ARBA" id="ARBA00022737"/>
    </source>
</evidence>
<feature type="region of interest" description="Disordered" evidence="8">
    <location>
        <begin position="1"/>
        <end position="26"/>
    </location>
</feature>
<evidence type="ECO:0000256" key="2">
    <source>
        <dbReference type="ARBA" id="ARBA00022729"/>
    </source>
</evidence>
<dbReference type="InterPro" id="IPR013098">
    <property type="entry name" value="Ig_I-set"/>
</dbReference>
<dbReference type="GO" id="GO:0005524">
    <property type="term" value="F:ATP binding"/>
    <property type="evidence" value="ECO:0007669"/>
    <property type="project" value="UniProtKB-KW"/>
</dbReference>
<dbReference type="InterPro" id="IPR050958">
    <property type="entry name" value="Cell_Adh-Cytoskel_Orgn"/>
</dbReference>
<dbReference type="FunFam" id="2.60.40.10:FF:000145">
    <property type="entry name" value="Myosin light chain kinase, smooth muscle"/>
    <property type="match status" value="1"/>
</dbReference>
<dbReference type="InterPro" id="IPR003599">
    <property type="entry name" value="Ig_sub"/>
</dbReference>
<dbReference type="PROSITE" id="PS50835">
    <property type="entry name" value="IG_LIKE"/>
    <property type="match status" value="2"/>
</dbReference>
<comment type="similarity">
    <text evidence="1">Belongs to the protein kinase superfamily. CAMK Ser/Thr protein kinase family.</text>
</comment>
<evidence type="ECO:0000256" key="5">
    <source>
        <dbReference type="ARBA" id="ARBA00022840"/>
    </source>
</evidence>
<evidence type="ECO:0000256" key="4">
    <source>
        <dbReference type="ARBA" id="ARBA00022741"/>
    </source>
</evidence>
<dbReference type="GO" id="GO:0003007">
    <property type="term" value="P:heart morphogenesis"/>
    <property type="evidence" value="ECO:0007669"/>
    <property type="project" value="UniProtKB-ARBA"/>
</dbReference>
<feature type="domain" description="Ig-like" evidence="9">
    <location>
        <begin position="150"/>
        <end position="248"/>
    </location>
</feature>
<dbReference type="SUPFAM" id="SSF48726">
    <property type="entry name" value="Immunoglobulin"/>
    <property type="match status" value="2"/>
</dbReference>
<reference evidence="10" key="2">
    <citation type="submission" date="2025-08" db="UniProtKB">
        <authorList>
            <consortium name="Ensembl"/>
        </authorList>
    </citation>
    <scope>IDENTIFICATION</scope>
</reference>
<evidence type="ECO:0000256" key="6">
    <source>
        <dbReference type="ARBA" id="ARBA00023157"/>
    </source>
</evidence>
<dbReference type="PANTHER" id="PTHR45080:SF8">
    <property type="entry name" value="IG-LIKE DOMAIN-CONTAINING PROTEIN"/>
    <property type="match status" value="1"/>
</dbReference>
<dbReference type="Gene3D" id="2.60.40.10">
    <property type="entry name" value="Immunoglobulins"/>
    <property type="match status" value="2"/>
</dbReference>
<dbReference type="Proteomes" id="UP000265080">
    <property type="component" value="Chromosome 12"/>
</dbReference>
<reference evidence="10 11" key="1">
    <citation type="submission" date="2018-03" db="EMBL/GenBank/DDBJ databases">
        <title>Finding Nemo's genes: A chromosome-scale reference assembly of the genome of the orange clownfish Amphiprion percula.</title>
        <authorList>
            <person name="Lehmann R."/>
        </authorList>
    </citation>
    <scope>NUCLEOTIDE SEQUENCE</scope>
</reference>
<keyword evidence="6" id="KW-1015">Disulfide bond</keyword>
<dbReference type="Pfam" id="PF07679">
    <property type="entry name" value="I-set"/>
    <property type="match status" value="2"/>
</dbReference>
<keyword evidence="5" id="KW-0067">ATP-binding</keyword>
<dbReference type="GO" id="GO:0005886">
    <property type="term" value="C:plasma membrane"/>
    <property type="evidence" value="ECO:0007669"/>
    <property type="project" value="TreeGrafter"/>
</dbReference>
<evidence type="ECO:0000256" key="8">
    <source>
        <dbReference type="SAM" id="MobiDB-lite"/>
    </source>
</evidence>
<dbReference type="SMART" id="SM00409">
    <property type="entry name" value="IG"/>
    <property type="match status" value="2"/>
</dbReference>
<feature type="compositionally biased region" description="Polar residues" evidence="8">
    <location>
        <begin position="1"/>
        <end position="14"/>
    </location>
</feature>
<name>A0A3P8SV93_AMPPE</name>
<keyword evidence="3" id="KW-0677">Repeat</keyword>
<reference evidence="10" key="3">
    <citation type="submission" date="2025-09" db="UniProtKB">
        <authorList>
            <consortium name="Ensembl"/>
        </authorList>
    </citation>
    <scope>IDENTIFICATION</scope>
</reference>
<evidence type="ECO:0000259" key="9">
    <source>
        <dbReference type="PROSITE" id="PS50835"/>
    </source>
</evidence>
<evidence type="ECO:0000313" key="11">
    <source>
        <dbReference type="Proteomes" id="UP000265080"/>
    </source>
</evidence>
<dbReference type="SMART" id="SM00408">
    <property type="entry name" value="IGc2"/>
    <property type="match status" value="2"/>
</dbReference>
<evidence type="ECO:0000256" key="7">
    <source>
        <dbReference type="ARBA" id="ARBA00023319"/>
    </source>
</evidence>
<keyword evidence="2" id="KW-0732">Signal</keyword>
<keyword evidence="4" id="KW-0547">Nucleotide-binding</keyword>